<comment type="similarity">
    <text evidence="2 10">Belongs to the glycosyltransferase 31 family.</text>
</comment>
<keyword evidence="9" id="KW-0472">Membrane</keyword>
<dbReference type="AlphaFoldDB" id="V4B5I4"/>
<evidence type="ECO:0000256" key="7">
    <source>
        <dbReference type="ARBA" id="ARBA00022989"/>
    </source>
</evidence>
<dbReference type="OMA" id="NMHRLPY"/>
<dbReference type="GeneID" id="20251346"/>
<keyword evidence="3 10" id="KW-0328">Glycosyltransferase</keyword>
<protein>
    <recommendedName>
        <fullName evidence="10">Hexosyltransferase</fullName>
        <ecNumber evidence="10">2.4.1.-</ecNumber>
    </recommendedName>
</protein>
<evidence type="ECO:0000256" key="9">
    <source>
        <dbReference type="ARBA" id="ARBA00023136"/>
    </source>
</evidence>
<dbReference type="EMBL" id="KB203598">
    <property type="protein sequence ID" value="ESO83739.1"/>
    <property type="molecule type" value="Genomic_DNA"/>
</dbReference>
<evidence type="ECO:0000256" key="8">
    <source>
        <dbReference type="ARBA" id="ARBA00023034"/>
    </source>
</evidence>
<dbReference type="InterPro" id="IPR002659">
    <property type="entry name" value="Glyco_trans_31"/>
</dbReference>
<evidence type="ECO:0000313" key="12">
    <source>
        <dbReference type="Proteomes" id="UP000030746"/>
    </source>
</evidence>
<dbReference type="STRING" id="225164.V4B5I4"/>
<comment type="subcellular location">
    <subcellularLocation>
        <location evidence="1 10">Golgi apparatus membrane</location>
        <topology evidence="1 10">Single-pass type II membrane protein</topology>
    </subcellularLocation>
</comment>
<accession>V4B5I4</accession>
<dbReference type="GO" id="GO:0016758">
    <property type="term" value="F:hexosyltransferase activity"/>
    <property type="evidence" value="ECO:0007669"/>
    <property type="project" value="InterPro"/>
</dbReference>
<evidence type="ECO:0000256" key="1">
    <source>
        <dbReference type="ARBA" id="ARBA00004323"/>
    </source>
</evidence>
<keyword evidence="6" id="KW-0735">Signal-anchor</keyword>
<dbReference type="PANTHER" id="PTHR11214:SF314">
    <property type="entry name" value="HEXOSYLTRANSFERASE"/>
    <property type="match status" value="1"/>
</dbReference>
<evidence type="ECO:0000256" key="5">
    <source>
        <dbReference type="ARBA" id="ARBA00022692"/>
    </source>
</evidence>
<evidence type="ECO:0000256" key="3">
    <source>
        <dbReference type="ARBA" id="ARBA00022676"/>
    </source>
</evidence>
<evidence type="ECO:0000256" key="10">
    <source>
        <dbReference type="RuleBase" id="RU363063"/>
    </source>
</evidence>
<evidence type="ECO:0000256" key="2">
    <source>
        <dbReference type="ARBA" id="ARBA00008661"/>
    </source>
</evidence>
<feature type="non-terminal residue" evidence="11">
    <location>
        <position position="1"/>
    </location>
</feature>
<keyword evidence="7" id="KW-1133">Transmembrane helix</keyword>
<dbReference type="RefSeq" id="XP_009065491.1">
    <property type="nucleotide sequence ID" value="XM_009067243.1"/>
</dbReference>
<keyword evidence="8 10" id="KW-0333">Golgi apparatus</keyword>
<proteinExistence type="inferred from homology"/>
<name>V4B5I4_LOTGI</name>
<keyword evidence="4" id="KW-0808">Transferase</keyword>
<reference evidence="11 12" key="1">
    <citation type="journal article" date="2013" name="Nature">
        <title>Insights into bilaterian evolution from three spiralian genomes.</title>
        <authorList>
            <person name="Simakov O."/>
            <person name="Marletaz F."/>
            <person name="Cho S.J."/>
            <person name="Edsinger-Gonzales E."/>
            <person name="Havlak P."/>
            <person name="Hellsten U."/>
            <person name="Kuo D.H."/>
            <person name="Larsson T."/>
            <person name="Lv J."/>
            <person name="Arendt D."/>
            <person name="Savage R."/>
            <person name="Osoegawa K."/>
            <person name="de Jong P."/>
            <person name="Grimwood J."/>
            <person name="Chapman J.A."/>
            <person name="Shapiro H."/>
            <person name="Aerts A."/>
            <person name="Otillar R.P."/>
            <person name="Terry A.Y."/>
            <person name="Boore J.L."/>
            <person name="Grigoriev I.V."/>
            <person name="Lindberg D.R."/>
            <person name="Seaver E.C."/>
            <person name="Weisblat D.A."/>
            <person name="Putnam N.H."/>
            <person name="Rokhsar D.S."/>
        </authorList>
    </citation>
    <scope>NUCLEOTIDE SEQUENCE [LARGE SCALE GENOMIC DNA]</scope>
</reference>
<feature type="non-terminal residue" evidence="11">
    <location>
        <position position="195"/>
    </location>
</feature>
<dbReference type="GO" id="GO:0006493">
    <property type="term" value="P:protein O-linked glycosylation"/>
    <property type="evidence" value="ECO:0007669"/>
    <property type="project" value="TreeGrafter"/>
</dbReference>
<dbReference type="HOGENOM" id="CLU_036849_6_2_1"/>
<keyword evidence="5" id="KW-0812">Transmembrane</keyword>
<sequence>PTLFILILTQHDAYNQRKAIRETWGRIARHEPWPGRRLLGEVRLIFLLGAIDNAPLNKAVQIEASEHRDIVEANFIDSYFNLTLKVLMGIKWVRTHCPKTKYIMKMDHDAFVDIPRLVNLLVSTYMENGIYGPFSYSEGVARGTGKGSVAYEAYQPKMYPPHVKGNSYIIPYPLAVKIMNVSQYFPYVNVEDACI</sequence>
<keyword evidence="12" id="KW-1185">Reference proteome</keyword>
<dbReference type="PANTHER" id="PTHR11214">
    <property type="entry name" value="BETA-1,3-N-ACETYLGLUCOSAMINYLTRANSFERASE"/>
    <property type="match status" value="1"/>
</dbReference>
<dbReference type="KEGG" id="lgi:LOTGIDRAFT_56362"/>
<evidence type="ECO:0000256" key="4">
    <source>
        <dbReference type="ARBA" id="ARBA00022679"/>
    </source>
</evidence>
<organism evidence="11 12">
    <name type="scientific">Lottia gigantea</name>
    <name type="common">Giant owl limpet</name>
    <dbReference type="NCBI Taxonomy" id="225164"/>
    <lineage>
        <taxon>Eukaryota</taxon>
        <taxon>Metazoa</taxon>
        <taxon>Spiralia</taxon>
        <taxon>Lophotrochozoa</taxon>
        <taxon>Mollusca</taxon>
        <taxon>Gastropoda</taxon>
        <taxon>Patellogastropoda</taxon>
        <taxon>Lottioidea</taxon>
        <taxon>Lottiidae</taxon>
        <taxon>Lottia</taxon>
    </lineage>
</organism>
<evidence type="ECO:0000256" key="6">
    <source>
        <dbReference type="ARBA" id="ARBA00022968"/>
    </source>
</evidence>
<dbReference type="OrthoDB" id="2139606at2759"/>
<dbReference type="Pfam" id="PF01762">
    <property type="entry name" value="Galactosyl_T"/>
    <property type="match status" value="1"/>
</dbReference>
<dbReference type="CTD" id="20251346"/>
<dbReference type="EC" id="2.4.1.-" evidence="10"/>
<gene>
    <name evidence="11" type="ORF">LOTGIDRAFT_56362</name>
</gene>
<dbReference type="Proteomes" id="UP000030746">
    <property type="component" value="Unassembled WGS sequence"/>
</dbReference>
<dbReference type="GO" id="GO:0000139">
    <property type="term" value="C:Golgi membrane"/>
    <property type="evidence" value="ECO:0007669"/>
    <property type="project" value="UniProtKB-SubCell"/>
</dbReference>
<evidence type="ECO:0000313" key="11">
    <source>
        <dbReference type="EMBL" id="ESO83739.1"/>
    </source>
</evidence>
<dbReference type="Gene3D" id="3.90.550.50">
    <property type="match status" value="1"/>
</dbReference>